<evidence type="ECO:0000256" key="6">
    <source>
        <dbReference type="PROSITE-ProRule" id="PRU01373"/>
    </source>
</evidence>
<comment type="pathway">
    <text evidence="1 6">Cell wall biogenesis; peptidoglycan biosynthesis.</text>
</comment>
<feature type="domain" description="L,D-TPase catalytic" evidence="8">
    <location>
        <begin position="43"/>
        <end position="149"/>
    </location>
</feature>
<dbReference type="EMBL" id="JAAATY010000001">
    <property type="protein sequence ID" value="NRN63118.1"/>
    <property type="molecule type" value="Genomic_DNA"/>
</dbReference>
<evidence type="ECO:0000256" key="1">
    <source>
        <dbReference type="ARBA" id="ARBA00004752"/>
    </source>
</evidence>
<keyword evidence="5 6" id="KW-0961">Cell wall biogenesis/degradation</keyword>
<proteinExistence type="predicted"/>
<dbReference type="InterPro" id="IPR038063">
    <property type="entry name" value="Transpep_catalytic_dom"/>
</dbReference>
<keyword evidence="3 6" id="KW-0133">Cell shape</keyword>
<accession>A0ABX2EWN9</accession>
<feature type="active site" description="Nucleophile" evidence="6">
    <location>
        <position position="125"/>
    </location>
</feature>
<evidence type="ECO:0000256" key="7">
    <source>
        <dbReference type="SAM" id="SignalP"/>
    </source>
</evidence>
<evidence type="ECO:0000256" key="4">
    <source>
        <dbReference type="ARBA" id="ARBA00022984"/>
    </source>
</evidence>
<evidence type="ECO:0000256" key="2">
    <source>
        <dbReference type="ARBA" id="ARBA00022679"/>
    </source>
</evidence>
<dbReference type="SUPFAM" id="SSF141523">
    <property type="entry name" value="L,D-transpeptidase catalytic domain-like"/>
    <property type="match status" value="1"/>
</dbReference>
<dbReference type="InterPro" id="IPR005490">
    <property type="entry name" value="LD_TPept_cat_dom"/>
</dbReference>
<evidence type="ECO:0000256" key="5">
    <source>
        <dbReference type="ARBA" id="ARBA00023316"/>
    </source>
</evidence>
<dbReference type="PANTHER" id="PTHR30582">
    <property type="entry name" value="L,D-TRANSPEPTIDASE"/>
    <property type="match status" value="1"/>
</dbReference>
<dbReference type="Proteomes" id="UP000763557">
    <property type="component" value="Unassembled WGS sequence"/>
</dbReference>
<keyword evidence="4 6" id="KW-0573">Peptidoglycan synthesis</keyword>
<dbReference type="CDD" id="cd16913">
    <property type="entry name" value="YkuD_like"/>
    <property type="match status" value="1"/>
</dbReference>
<evidence type="ECO:0000256" key="3">
    <source>
        <dbReference type="ARBA" id="ARBA00022960"/>
    </source>
</evidence>
<evidence type="ECO:0000259" key="8">
    <source>
        <dbReference type="PROSITE" id="PS52029"/>
    </source>
</evidence>
<keyword evidence="2" id="KW-0808">Transferase</keyword>
<keyword evidence="10" id="KW-1185">Reference proteome</keyword>
<name>A0ABX2EWN9_9PSEU</name>
<dbReference type="Gene3D" id="2.40.440.10">
    <property type="entry name" value="L,D-transpeptidase catalytic domain-like"/>
    <property type="match status" value="1"/>
</dbReference>
<feature type="chain" id="PRO_5046757674" evidence="7">
    <location>
        <begin position="34"/>
        <end position="150"/>
    </location>
</feature>
<feature type="active site" description="Proton donor/acceptor" evidence="6">
    <location>
        <position position="114"/>
    </location>
</feature>
<dbReference type="PANTHER" id="PTHR30582:SF33">
    <property type="entry name" value="EXPORTED PROTEIN"/>
    <property type="match status" value="1"/>
</dbReference>
<dbReference type="InterPro" id="IPR050979">
    <property type="entry name" value="LD-transpeptidase"/>
</dbReference>
<organism evidence="9 10">
    <name type="scientific">Kibdelosporangium persicum</name>
    <dbReference type="NCBI Taxonomy" id="2698649"/>
    <lineage>
        <taxon>Bacteria</taxon>
        <taxon>Bacillati</taxon>
        <taxon>Actinomycetota</taxon>
        <taxon>Actinomycetes</taxon>
        <taxon>Pseudonocardiales</taxon>
        <taxon>Pseudonocardiaceae</taxon>
        <taxon>Kibdelosporangium</taxon>
    </lineage>
</organism>
<comment type="caution">
    <text evidence="9">The sequence shown here is derived from an EMBL/GenBank/DDBJ whole genome shotgun (WGS) entry which is preliminary data.</text>
</comment>
<evidence type="ECO:0000313" key="10">
    <source>
        <dbReference type="Proteomes" id="UP000763557"/>
    </source>
</evidence>
<dbReference type="RefSeq" id="WP_312872344.1">
    <property type="nucleotide sequence ID" value="NZ_CBCSGW010000061.1"/>
</dbReference>
<dbReference type="PROSITE" id="PS52029">
    <property type="entry name" value="LD_TPASE"/>
    <property type="match status" value="1"/>
</dbReference>
<keyword evidence="9" id="KW-0449">Lipoprotein</keyword>
<sequence length="150" mass="16017">MRVRRLTTAIASVPLGLALGLGTAVVMPQEAQAAANAPCAKTAKACLDLSSNQAWLMSNGTVTYGPVPVTHGKPGWETPPGTFKVTRKYRHYQSKQFDAPMPYSVFFNGGIAFHQGSLREKSHGCVHLAKSAAAKFFATLKVGDQVQVVT</sequence>
<keyword evidence="7" id="KW-0732">Signal</keyword>
<dbReference type="Pfam" id="PF03734">
    <property type="entry name" value="YkuD"/>
    <property type="match status" value="1"/>
</dbReference>
<reference evidence="9 10" key="1">
    <citation type="submission" date="2020-01" db="EMBL/GenBank/DDBJ databases">
        <title>Kibdelosporangium persica a novel Actinomycetes from a hot desert in Iran.</title>
        <authorList>
            <person name="Safaei N."/>
            <person name="Zaburannyi N."/>
            <person name="Mueller R."/>
            <person name="Wink J."/>
        </authorList>
    </citation>
    <scope>NUCLEOTIDE SEQUENCE [LARGE SCALE GENOMIC DNA]</scope>
    <source>
        <strain evidence="9 10">4NS15</strain>
    </source>
</reference>
<evidence type="ECO:0000313" key="9">
    <source>
        <dbReference type="EMBL" id="NRN63118.1"/>
    </source>
</evidence>
<gene>
    <name evidence="9" type="ORF">GC106_3190</name>
</gene>
<protein>
    <submittedName>
        <fullName evidence="9">Lipoprotein-anchoring transpeptidase ErfK/SrfK</fullName>
    </submittedName>
</protein>
<feature type="signal peptide" evidence="7">
    <location>
        <begin position="1"/>
        <end position="33"/>
    </location>
</feature>